<accession>A0A820XTW5</accession>
<organism evidence="1 2">
    <name type="scientific">Rotaria socialis</name>
    <dbReference type="NCBI Taxonomy" id="392032"/>
    <lineage>
        <taxon>Eukaryota</taxon>
        <taxon>Metazoa</taxon>
        <taxon>Spiralia</taxon>
        <taxon>Gnathifera</taxon>
        <taxon>Rotifera</taxon>
        <taxon>Eurotatoria</taxon>
        <taxon>Bdelloidea</taxon>
        <taxon>Philodinida</taxon>
        <taxon>Philodinidae</taxon>
        <taxon>Rotaria</taxon>
    </lineage>
</organism>
<dbReference type="Proteomes" id="UP000663873">
    <property type="component" value="Unassembled WGS sequence"/>
</dbReference>
<comment type="caution">
    <text evidence="1">The sequence shown here is derived from an EMBL/GenBank/DDBJ whole genome shotgun (WGS) entry which is preliminary data.</text>
</comment>
<protein>
    <submittedName>
        <fullName evidence="1">Uncharacterized protein</fullName>
    </submittedName>
</protein>
<sequence>MKERYPELLRMLAEDIIQDKFKKHITDKLPDGVDDILDGAMKNIFDQQFARCLICARTLIIADPKLDEIHI</sequence>
<keyword evidence="2" id="KW-1185">Reference proteome</keyword>
<dbReference type="EMBL" id="CAJOBP010008608">
    <property type="protein sequence ID" value="CAF4538159.1"/>
    <property type="molecule type" value="Genomic_DNA"/>
</dbReference>
<evidence type="ECO:0000313" key="1">
    <source>
        <dbReference type="EMBL" id="CAF4538159.1"/>
    </source>
</evidence>
<dbReference type="AlphaFoldDB" id="A0A820XTW5"/>
<evidence type="ECO:0000313" key="2">
    <source>
        <dbReference type="Proteomes" id="UP000663873"/>
    </source>
</evidence>
<proteinExistence type="predicted"/>
<name>A0A820XTW5_9BILA</name>
<reference evidence="1" key="1">
    <citation type="submission" date="2021-02" db="EMBL/GenBank/DDBJ databases">
        <authorList>
            <person name="Nowell W R."/>
        </authorList>
    </citation>
    <scope>NUCLEOTIDE SEQUENCE</scope>
</reference>
<gene>
    <name evidence="1" type="ORF">UJA718_LOCUS28599</name>
</gene>